<keyword evidence="2" id="KW-1185">Reference proteome</keyword>
<dbReference type="Gene3D" id="2.120.10.30">
    <property type="entry name" value="TolB, C-terminal domain"/>
    <property type="match status" value="1"/>
</dbReference>
<evidence type="ECO:0000313" key="2">
    <source>
        <dbReference type="Proteomes" id="UP000799536"/>
    </source>
</evidence>
<dbReference type="Proteomes" id="UP000799536">
    <property type="component" value="Unassembled WGS sequence"/>
</dbReference>
<dbReference type="PANTHER" id="PTHR42060">
    <property type="entry name" value="NHL REPEAT-CONTAINING PROTEIN-RELATED"/>
    <property type="match status" value="1"/>
</dbReference>
<dbReference type="InterPro" id="IPR011042">
    <property type="entry name" value="6-blade_b-propeller_TolB-like"/>
</dbReference>
<proteinExistence type="predicted"/>
<dbReference type="EMBL" id="ML993926">
    <property type="protein sequence ID" value="KAF2202735.1"/>
    <property type="molecule type" value="Genomic_DNA"/>
</dbReference>
<comment type="caution">
    <text evidence="1">The sequence shown here is derived from an EMBL/GenBank/DDBJ whole genome shotgun (WGS) entry which is preliminary data.</text>
</comment>
<gene>
    <name evidence="1" type="ORF">GQ43DRAFT_470630</name>
</gene>
<dbReference type="SUPFAM" id="SSF63829">
    <property type="entry name" value="Calcium-dependent phosphotriesterase"/>
    <property type="match status" value="1"/>
</dbReference>
<sequence>MGQYPLLRNLSTTLISLSIFLPLVTSIPFFEVQPNLRTLLQLGLPEQFQDVIVRSNCANQLITTSAEPASIRLLNLSGTKALTANNTLLYQFDNYRAVLGITKLENDIYAIVVGNTIVFPKYQAVPGTYNIYRLDLTQLDANGTVNVSPIAHFDNAKNIDSITTVPATPPVLLVADSTAGQILKVNVSDGASSLFLEDQSLKPVNASGPSIGINGLKYFDGYVYYTNTYEHALYRAPVALSISGTTANYTTLAPSGAPQLLIQDSGFPRADGLAVRNFGGTVGNKGAVDIAVVGSNTLVRVGQQRSGSSGWGYHVVAGGAQETTVAGATGVAFGSVDWQSVFVVTGGGIRSEIKGARGGAEVVQVGI</sequence>
<evidence type="ECO:0000313" key="1">
    <source>
        <dbReference type="EMBL" id="KAF2202735.1"/>
    </source>
</evidence>
<dbReference type="InterPro" id="IPR052998">
    <property type="entry name" value="Hetero-Diels-Alderase-like"/>
</dbReference>
<name>A0A9P4JPB7_9PLEO</name>
<dbReference type="OrthoDB" id="9977941at2759"/>
<dbReference type="PANTHER" id="PTHR42060:SF1">
    <property type="entry name" value="NHL REPEAT-CONTAINING PROTEIN"/>
    <property type="match status" value="1"/>
</dbReference>
<reference evidence="1" key="1">
    <citation type="journal article" date="2020" name="Stud. Mycol.">
        <title>101 Dothideomycetes genomes: a test case for predicting lifestyles and emergence of pathogens.</title>
        <authorList>
            <person name="Haridas S."/>
            <person name="Albert R."/>
            <person name="Binder M."/>
            <person name="Bloem J."/>
            <person name="Labutti K."/>
            <person name="Salamov A."/>
            <person name="Andreopoulos B."/>
            <person name="Baker S."/>
            <person name="Barry K."/>
            <person name="Bills G."/>
            <person name="Bluhm B."/>
            <person name="Cannon C."/>
            <person name="Castanera R."/>
            <person name="Culley D."/>
            <person name="Daum C."/>
            <person name="Ezra D."/>
            <person name="Gonzalez J."/>
            <person name="Henrissat B."/>
            <person name="Kuo A."/>
            <person name="Liang C."/>
            <person name="Lipzen A."/>
            <person name="Lutzoni F."/>
            <person name="Magnuson J."/>
            <person name="Mondo S."/>
            <person name="Nolan M."/>
            <person name="Ohm R."/>
            <person name="Pangilinan J."/>
            <person name="Park H.-J."/>
            <person name="Ramirez L."/>
            <person name="Alfaro M."/>
            <person name="Sun H."/>
            <person name="Tritt A."/>
            <person name="Yoshinaga Y."/>
            <person name="Zwiers L.-H."/>
            <person name="Turgeon B."/>
            <person name="Goodwin S."/>
            <person name="Spatafora J."/>
            <person name="Crous P."/>
            <person name="Grigoriev I."/>
        </authorList>
    </citation>
    <scope>NUCLEOTIDE SEQUENCE</scope>
    <source>
        <strain evidence="1">ATCC 74209</strain>
    </source>
</reference>
<organism evidence="1 2">
    <name type="scientific">Delitschia confertaspora ATCC 74209</name>
    <dbReference type="NCBI Taxonomy" id="1513339"/>
    <lineage>
        <taxon>Eukaryota</taxon>
        <taxon>Fungi</taxon>
        <taxon>Dikarya</taxon>
        <taxon>Ascomycota</taxon>
        <taxon>Pezizomycotina</taxon>
        <taxon>Dothideomycetes</taxon>
        <taxon>Pleosporomycetidae</taxon>
        <taxon>Pleosporales</taxon>
        <taxon>Delitschiaceae</taxon>
        <taxon>Delitschia</taxon>
    </lineage>
</organism>
<dbReference type="AlphaFoldDB" id="A0A9P4JPB7"/>
<accession>A0A9P4JPB7</accession>
<protein>
    <recommendedName>
        <fullName evidence="3">NHL repeat protein</fullName>
    </recommendedName>
</protein>
<evidence type="ECO:0008006" key="3">
    <source>
        <dbReference type="Google" id="ProtNLM"/>
    </source>
</evidence>